<dbReference type="PATRIC" id="fig|1187852.3.peg.1202"/>
<dbReference type="AlphaFoldDB" id="A0A0J6SW52"/>
<name>A0A0J6SW52_9HYPH</name>
<evidence type="ECO:0008006" key="3">
    <source>
        <dbReference type="Google" id="ProtNLM"/>
    </source>
</evidence>
<keyword evidence="2" id="KW-1185">Reference proteome</keyword>
<protein>
    <recommendedName>
        <fullName evidence="3">Hint domain-containing protein</fullName>
    </recommendedName>
</protein>
<evidence type="ECO:0000313" key="1">
    <source>
        <dbReference type="EMBL" id="KMO37563.1"/>
    </source>
</evidence>
<evidence type="ECO:0000313" key="2">
    <source>
        <dbReference type="Proteomes" id="UP000036449"/>
    </source>
</evidence>
<organism evidence="1 2">
    <name type="scientific">Methylobacterium tarhaniae</name>
    <dbReference type="NCBI Taxonomy" id="1187852"/>
    <lineage>
        <taxon>Bacteria</taxon>
        <taxon>Pseudomonadati</taxon>
        <taxon>Pseudomonadota</taxon>
        <taxon>Alphaproteobacteria</taxon>
        <taxon>Hyphomicrobiales</taxon>
        <taxon>Methylobacteriaceae</taxon>
        <taxon>Methylobacterium</taxon>
    </lineage>
</organism>
<dbReference type="Proteomes" id="UP000036449">
    <property type="component" value="Unassembled WGS sequence"/>
</dbReference>
<proteinExistence type="predicted"/>
<dbReference type="CDD" id="cd00081">
    <property type="entry name" value="Hint"/>
    <property type="match status" value="1"/>
</dbReference>
<gene>
    <name evidence="1" type="ORF">VQ03_19035</name>
</gene>
<dbReference type="EMBL" id="LABZ01000132">
    <property type="protein sequence ID" value="KMO37563.1"/>
    <property type="molecule type" value="Genomic_DNA"/>
</dbReference>
<dbReference type="InterPro" id="IPR036844">
    <property type="entry name" value="Hint_dom_sf"/>
</dbReference>
<reference evidence="1 2" key="1">
    <citation type="submission" date="2015-03" db="EMBL/GenBank/DDBJ databases">
        <title>Genome sequencing of Methylobacterium tarhaniae DSM 25844.</title>
        <authorList>
            <person name="Chaudhry V."/>
            <person name="Patil P.B."/>
        </authorList>
    </citation>
    <scope>NUCLEOTIDE SEQUENCE [LARGE SCALE GENOMIC DNA]</scope>
    <source>
        <strain evidence="1 2">DSM 25844</strain>
    </source>
</reference>
<dbReference type="SUPFAM" id="SSF51294">
    <property type="entry name" value="Hedgehog/intein (Hint) domain"/>
    <property type="match status" value="1"/>
</dbReference>
<comment type="caution">
    <text evidence="1">The sequence shown here is derived from an EMBL/GenBank/DDBJ whole genome shotgun (WGS) entry which is preliminary data.</text>
</comment>
<dbReference type="Gene3D" id="2.170.16.10">
    <property type="entry name" value="Hedgehog/Intein (Hint) domain"/>
    <property type="match status" value="1"/>
</dbReference>
<sequence length="225" mass="24885">MADGTEKPIEQIELGDLVMAFDPSAEAGRGGMVPKRVTRLFTNEAMQIIDLRGLRCTPGHFFLSGDASSGEEARFRPIASILKQDGTLVEADGSVVRARTGSRINSRDDIEIRVVFYRSHDNGESTVTVRAGIPVTVSAPSQSEQAMSLLQWLDRNGVELRDDGRLQAQDGSVFDCVDWPQGQSPLDRVESQNWVTQRENEELYTPPWIANLPDIEDEVGLRLVS</sequence>
<accession>A0A0J6SW52</accession>